<dbReference type="CDD" id="cd00158">
    <property type="entry name" value="RHOD"/>
    <property type="match status" value="1"/>
</dbReference>
<evidence type="ECO:0000313" key="5">
    <source>
        <dbReference type="Proteomes" id="UP001303601"/>
    </source>
</evidence>
<dbReference type="SUPFAM" id="SSF52833">
    <property type="entry name" value="Thioredoxin-like"/>
    <property type="match status" value="2"/>
</dbReference>
<evidence type="ECO:0000313" key="4">
    <source>
        <dbReference type="EMBL" id="WPB54196.1"/>
    </source>
</evidence>
<evidence type="ECO:0000256" key="1">
    <source>
        <dbReference type="SAM" id="MobiDB-lite"/>
    </source>
</evidence>
<keyword evidence="2" id="KW-0732">Signal</keyword>
<feature type="domain" description="Rhodanese" evidence="3">
    <location>
        <begin position="63"/>
        <end position="153"/>
    </location>
</feature>
<dbReference type="EMBL" id="CP137845">
    <property type="protein sequence ID" value="WPB54196.1"/>
    <property type="molecule type" value="Genomic_DNA"/>
</dbReference>
<dbReference type="InterPro" id="IPR036873">
    <property type="entry name" value="Rhodanese-like_dom_sf"/>
</dbReference>
<protein>
    <submittedName>
        <fullName evidence="4">Rhodanese-like domain-containing protein</fullName>
    </submittedName>
</protein>
<dbReference type="PANTHER" id="PTHR43031:SF16">
    <property type="entry name" value="OXIDOREDUCTASE"/>
    <property type="match status" value="1"/>
</dbReference>
<evidence type="ECO:0000256" key="2">
    <source>
        <dbReference type="SAM" id="SignalP"/>
    </source>
</evidence>
<evidence type="ECO:0000259" key="3">
    <source>
        <dbReference type="PROSITE" id="PS50206"/>
    </source>
</evidence>
<dbReference type="SMART" id="SM00450">
    <property type="entry name" value="RHOD"/>
    <property type="match status" value="1"/>
</dbReference>
<feature type="compositionally biased region" description="Basic and acidic residues" evidence="1">
    <location>
        <begin position="460"/>
        <end position="470"/>
    </location>
</feature>
<dbReference type="SUPFAM" id="SSF52821">
    <property type="entry name" value="Rhodanese/Cell cycle control phosphatase"/>
    <property type="match status" value="1"/>
</dbReference>
<dbReference type="Proteomes" id="UP001303601">
    <property type="component" value="Chromosome"/>
</dbReference>
<dbReference type="PROSITE" id="PS50206">
    <property type="entry name" value="RHODANESE_3"/>
    <property type="match status" value="1"/>
</dbReference>
<gene>
    <name evidence="4" type="ORF">R9B83_01345</name>
</gene>
<accession>A0ABZ0PBM5</accession>
<dbReference type="InterPro" id="IPR050229">
    <property type="entry name" value="GlpE_sulfurtransferase"/>
</dbReference>
<proteinExistence type="predicted"/>
<feature type="signal peptide" evidence="2">
    <location>
        <begin position="1"/>
        <end position="25"/>
    </location>
</feature>
<dbReference type="Pfam" id="PF00581">
    <property type="entry name" value="Rhodanese"/>
    <property type="match status" value="1"/>
</dbReference>
<dbReference type="Gene3D" id="3.40.30.10">
    <property type="entry name" value="Glutaredoxin"/>
    <property type="match status" value="2"/>
</dbReference>
<dbReference type="PANTHER" id="PTHR43031">
    <property type="entry name" value="FAD-DEPENDENT OXIDOREDUCTASE"/>
    <property type="match status" value="1"/>
</dbReference>
<name>A0ABZ0PBM5_9BACT</name>
<organism evidence="4 5">
    <name type="scientific">Metamycoplasma equirhinis</name>
    <dbReference type="NCBI Taxonomy" id="92402"/>
    <lineage>
        <taxon>Bacteria</taxon>
        <taxon>Bacillati</taxon>
        <taxon>Mycoplasmatota</taxon>
        <taxon>Mycoplasmoidales</taxon>
        <taxon>Metamycoplasmataceae</taxon>
        <taxon>Metamycoplasma</taxon>
    </lineage>
</organism>
<dbReference type="InterPro" id="IPR036249">
    <property type="entry name" value="Thioredoxin-like_sf"/>
</dbReference>
<sequence length="658" mass="76743">MKKNIKILLASFVAMPVAILPIATKCNITNDNKKNEKENDKNEEFLKEVNTNIAEDIINKNKNNPNFQLLDVRTQGEINEQYIEGMINIDFKKSNFKDEILKLDKNKTYLVYCRTQNRSSEAAKLMHENGFKYVYWMYGGITQWLKDGKPVVKPKVTNEDITIQSLKNVFSSYNEVKFNILGLKENKQFMATLYGEDKNAIASKEINNVNSEFVLKNVFNAVNIENEKIYTIELKEKTNQKIALFSFKISTIDKDKSYSDYNSQNAYSHINSQSKHDINEKFIQDRFGTNILQYKLFDLDKKESKLFEKIDPSKKTILMFGSTTCGSCLETFTELENLDLSNFNYVKILTSINPNELDESVSNVKDVFTKNKYELSNSFLDASDFIWQKKLNFSTTPKLVILDEFGRLVNASEAFKKEEFFNKFNLLIKNTFNVELKNKNGENAPEIQTPEPNPNPQPEKPQEPEKEWESNRNFTKKTFEEREKDKEFEYHGYYDESGTDIKQIDINKKLYGTDVTNFKVYDYNGDAKKFSEIIPKDNDKPTILLYGKIYCGHCLQRSKEFTQNPFKNANFIDLIDSTGYGQGNYYNILNANGLKEHVDKNIFRPNLYSYDDDWKVLHQNFRFVPRIFILDKNNKVIFTSVETYNISKLLEFLKNTIA</sequence>
<feature type="chain" id="PRO_5046802399" evidence="2">
    <location>
        <begin position="26"/>
        <end position="658"/>
    </location>
</feature>
<dbReference type="RefSeq" id="WP_211331341.1">
    <property type="nucleotide sequence ID" value="NZ_CP137845.1"/>
</dbReference>
<feature type="region of interest" description="Disordered" evidence="1">
    <location>
        <begin position="442"/>
        <end position="476"/>
    </location>
</feature>
<dbReference type="InterPro" id="IPR001763">
    <property type="entry name" value="Rhodanese-like_dom"/>
</dbReference>
<dbReference type="GeneID" id="94493514"/>
<reference evidence="4" key="1">
    <citation type="submission" date="2023-11" db="EMBL/GenBank/DDBJ databases">
        <title>Completed genome sequence of Mycoplasma equirhinis type strain M432/72.</title>
        <authorList>
            <person name="Spergser J."/>
        </authorList>
    </citation>
    <scope>NUCLEOTIDE SEQUENCE [LARGE SCALE GENOMIC DNA]</scope>
    <source>
        <strain evidence="4">M432/72</strain>
    </source>
</reference>
<dbReference type="Gene3D" id="3.40.250.10">
    <property type="entry name" value="Rhodanese-like domain"/>
    <property type="match status" value="1"/>
</dbReference>
<keyword evidence="5" id="KW-1185">Reference proteome</keyword>